<dbReference type="GO" id="GO:0005929">
    <property type="term" value="C:cilium"/>
    <property type="evidence" value="ECO:0007669"/>
    <property type="project" value="UniProtKB-ARBA"/>
</dbReference>
<comment type="subcellular location">
    <subcellularLocation>
        <location evidence="1">Cytoplasm</location>
    </subcellularLocation>
</comment>
<dbReference type="Proteomes" id="UP000694557">
    <property type="component" value="Unassembled WGS sequence"/>
</dbReference>
<name>A0A8C7JII4_ONCKI</name>
<evidence type="ECO:0000313" key="4">
    <source>
        <dbReference type="Ensembl" id="ENSOKIP00005088167.1"/>
    </source>
</evidence>
<dbReference type="GeneTree" id="ENSGT00940000169011"/>
<evidence type="ECO:0000256" key="2">
    <source>
        <dbReference type="ARBA" id="ARBA00022490"/>
    </source>
</evidence>
<dbReference type="InterPro" id="IPR048256">
    <property type="entry name" value="Tektin-like"/>
</dbReference>
<feature type="coiled-coil region" evidence="3">
    <location>
        <begin position="143"/>
        <end position="216"/>
    </location>
</feature>
<dbReference type="PANTHER" id="PTHR35081:SF1">
    <property type="entry name" value="COILED-COIL DOMAIN-CONTAINING PROTEIN 105"/>
    <property type="match status" value="1"/>
</dbReference>
<dbReference type="InterPro" id="IPR038949">
    <property type="entry name" value="TEKTL1"/>
</dbReference>
<dbReference type="Pfam" id="PF03148">
    <property type="entry name" value="Tektin"/>
    <property type="match status" value="1"/>
</dbReference>
<keyword evidence="2" id="KW-0963">Cytoplasm</keyword>
<dbReference type="KEGG" id="oki:109909292"/>
<reference evidence="4" key="2">
    <citation type="submission" date="2025-09" db="UniProtKB">
        <authorList>
            <consortium name="Ensembl"/>
        </authorList>
    </citation>
    <scope>IDENTIFICATION</scope>
</reference>
<keyword evidence="3" id="KW-0175">Coiled coil</keyword>
<keyword evidence="5" id="KW-1185">Reference proteome</keyword>
<protein>
    <submittedName>
        <fullName evidence="4">Tektin like 1</fullName>
    </submittedName>
</protein>
<organism evidence="4 5">
    <name type="scientific">Oncorhynchus kisutch</name>
    <name type="common">Coho salmon</name>
    <name type="synonym">Salmo kisutch</name>
    <dbReference type="NCBI Taxonomy" id="8019"/>
    <lineage>
        <taxon>Eukaryota</taxon>
        <taxon>Metazoa</taxon>
        <taxon>Chordata</taxon>
        <taxon>Craniata</taxon>
        <taxon>Vertebrata</taxon>
        <taxon>Euteleostomi</taxon>
        <taxon>Actinopterygii</taxon>
        <taxon>Neopterygii</taxon>
        <taxon>Teleostei</taxon>
        <taxon>Protacanthopterygii</taxon>
        <taxon>Salmoniformes</taxon>
        <taxon>Salmonidae</taxon>
        <taxon>Salmoninae</taxon>
        <taxon>Oncorhynchus</taxon>
    </lineage>
</organism>
<dbReference type="Ensembl" id="ENSOKIT00005094259.1">
    <property type="protein sequence ID" value="ENSOKIP00005088167.1"/>
    <property type="gene ID" value="ENSOKIG00005038461.1"/>
</dbReference>
<sequence length="464" mass="51802">MPVQSVPLASVTIGPQSWRDDTMHSIRLAEHLVRQTHAGRPGSISRARSCSATAFTRRRTDTIEEVGSGDTHDALCKNKLRPQNTGTMFPYATTTTFVVPFPPPCFREQCAEASVGVAREYMRSVREMEGEIRRQAGRVAHECVKLERERGLLERMLRSLRCEMLINKKSVEGRTTRPASTETGRDGADHLLECEKRELTELKQEMESTLRSTLAQLQTLGQCSRQLLDCASERARVLELLPHTGSGSLSTGGQGTPSQGLIKLPEPIGPFTPECKQVLESSTLAVNQSQLLRENIRQMIGNAIARQKAAHRTVNEALVKKIAETVTLKQNLTIMSAAARQAIFRKQRQLNCIRHSHDRALGPEYSGDILSREKLNRPIVKVYHRHPGTQLPEAAHLIQGSSVLRHCLLSSEEELSRLQGTCLQLVANLHGKRAAEQVDSAVIRLRRQLVDRRAMPTFLQQGLY</sequence>
<dbReference type="CTD" id="126402"/>
<gene>
    <name evidence="4" type="primary">tektl1</name>
</gene>
<dbReference type="PANTHER" id="PTHR35081">
    <property type="entry name" value="COILED-COIL DOMAIN-CONTAINING PROTEIN 105"/>
    <property type="match status" value="1"/>
</dbReference>
<dbReference type="GO" id="GO:0005737">
    <property type="term" value="C:cytoplasm"/>
    <property type="evidence" value="ECO:0007669"/>
    <property type="project" value="UniProtKB-SubCell"/>
</dbReference>
<evidence type="ECO:0000256" key="3">
    <source>
        <dbReference type="SAM" id="Coils"/>
    </source>
</evidence>
<evidence type="ECO:0000256" key="1">
    <source>
        <dbReference type="ARBA" id="ARBA00004496"/>
    </source>
</evidence>
<proteinExistence type="predicted"/>
<reference evidence="4" key="1">
    <citation type="submission" date="2025-08" db="UniProtKB">
        <authorList>
            <consortium name="Ensembl"/>
        </authorList>
    </citation>
    <scope>IDENTIFICATION</scope>
</reference>
<evidence type="ECO:0000313" key="5">
    <source>
        <dbReference type="Proteomes" id="UP000694557"/>
    </source>
</evidence>
<dbReference type="AlphaFoldDB" id="A0A8C7JII4"/>
<accession>A0A8C7JII4</accession>